<dbReference type="VEuPathDB" id="VectorBase:PPAI010264"/>
<evidence type="ECO:0000256" key="1">
    <source>
        <dbReference type="SAM" id="MobiDB-lite"/>
    </source>
</evidence>
<reference evidence="2" key="1">
    <citation type="submission" date="2022-08" db="UniProtKB">
        <authorList>
            <consortium name="EnsemblMetazoa"/>
        </authorList>
    </citation>
    <scope>IDENTIFICATION</scope>
    <source>
        <strain evidence="2">Israel</strain>
    </source>
</reference>
<feature type="compositionally biased region" description="Polar residues" evidence="1">
    <location>
        <begin position="53"/>
        <end position="67"/>
    </location>
</feature>
<sequence length="236" mass="27098">MPKRNHPSDSEVDRISIKEERAEGSSAKKPCLEETDHQEKVSKQAAKDPEVTSDPTIEGCSNRNGGLTQKEPQKAPLGQEKHIQPVPAPIPLIPNASTSSENPQNQKKDVTLAQVFKRNKMRHDYVKNANWRPPTTVGESIRECNHWVTQSKIKLRDYIYSIVNEGYDLIRNIETNLRWQEIYEFHSRNGVMFSQMNDLLDIALYSTAPYNKRGRSGGRKSYNKRHQTGNRGYNYF</sequence>
<name>A0A1B0DP28_PHLPP</name>
<feature type="region of interest" description="Disordered" evidence="1">
    <location>
        <begin position="1"/>
        <end position="107"/>
    </location>
</feature>
<dbReference type="EMBL" id="AJVK01007909">
    <property type="status" value="NOT_ANNOTATED_CDS"/>
    <property type="molecule type" value="Genomic_DNA"/>
</dbReference>
<feature type="compositionally biased region" description="Basic residues" evidence="1">
    <location>
        <begin position="212"/>
        <end position="228"/>
    </location>
</feature>
<evidence type="ECO:0000313" key="2">
    <source>
        <dbReference type="EnsemblMetazoa" id="PPAI010264-PA"/>
    </source>
</evidence>
<dbReference type="VEuPathDB" id="VectorBase:PPAPM1_003941"/>
<dbReference type="EMBL" id="AJVK01007908">
    <property type="status" value="NOT_ANNOTATED_CDS"/>
    <property type="molecule type" value="Genomic_DNA"/>
</dbReference>
<dbReference type="AlphaFoldDB" id="A0A1B0DP28"/>
<feature type="compositionally biased region" description="Basic and acidic residues" evidence="1">
    <location>
        <begin position="30"/>
        <end position="50"/>
    </location>
</feature>
<keyword evidence="3" id="KW-1185">Reference proteome</keyword>
<organism evidence="2 3">
    <name type="scientific">Phlebotomus papatasi</name>
    <name type="common">Sandfly</name>
    <dbReference type="NCBI Taxonomy" id="29031"/>
    <lineage>
        <taxon>Eukaryota</taxon>
        <taxon>Metazoa</taxon>
        <taxon>Ecdysozoa</taxon>
        <taxon>Arthropoda</taxon>
        <taxon>Hexapoda</taxon>
        <taxon>Insecta</taxon>
        <taxon>Pterygota</taxon>
        <taxon>Neoptera</taxon>
        <taxon>Endopterygota</taxon>
        <taxon>Diptera</taxon>
        <taxon>Nematocera</taxon>
        <taxon>Psychodoidea</taxon>
        <taxon>Psychodidae</taxon>
        <taxon>Phlebotomus</taxon>
        <taxon>Phlebotomus</taxon>
    </lineage>
</organism>
<proteinExistence type="predicted"/>
<dbReference type="Proteomes" id="UP000092462">
    <property type="component" value="Unassembled WGS sequence"/>
</dbReference>
<accession>A0A1B0DP28</accession>
<feature type="compositionally biased region" description="Polar residues" evidence="1">
    <location>
        <begin position="95"/>
        <end position="105"/>
    </location>
</feature>
<protein>
    <submittedName>
        <fullName evidence="2">Uncharacterized protein</fullName>
    </submittedName>
</protein>
<feature type="compositionally biased region" description="Basic and acidic residues" evidence="1">
    <location>
        <begin position="1"/>
        <end position="23"/>
    </location>
</feature>
<evidence type="ECO:0000313" key="3">
    <source>
        <dbReference type="Proteomes" id="UP000092462"/>
    </source>
</evidence>
<feature type="region of interest" description="Disordered" evidence="1">
    <location>
        <begin position="212"/>
        <end position="236"/>
    </location>
</feature>
<dbReference type="EnsemblMetazoa" id="PPAI010264-RA">
    <property type="protein sequence ID" value="PPAI010264-PA"/>
    <property type="gene ID" value="PPAI010264"/>
</dbReference>